<comment type="caution">
    <text evidence="8">The sequence shown here is derived from an EMBL/GenBank/DDBJ whole genome shotgun (WGS) entry which is preliminary data.</text>
</comment>
<sequence>MKKIKMCILILTLIFISSCGNQSINNKNWYYSSINVEQLWKYSKGKSQTIAIIDTGISNYAKKLYKDRIIGTYNSLEKNSNVTDENGHGTEMTSIVIGNGKHGVWGIAPKANVIIIKAIGANGTVKPESIANAIEYAVSKKVSVINMSFGSFISNKKIKYQINNAIKNHISVVAAAGDYGNKDLLFPASMKGVISIEAKNKKNKIWNSSNISPTAVAAFPGEKIKTISWRIGSNKKYIISYSSGTSEATAIASGYIALLRDHYVKKHIEFTNSMIVKKMQLIRSTSVENPDYLISFRK</sequence>
<feature type="chain" id="PRO_5046502675" evidence="6">
    <location>
        <begin position="23"/>
        <end position="298"/>
    </location>
</feature>
<dbReference type="InterPro" id="IPR036852">
    <property type="entry name" value="Peptidase_S8/S53_dom_sf"/>
</dbReference>
<dbReference type="GO" id="GO:0008233">
    <property type="term" value="F:peptidase activity"/>
    <property type="evidence" value="ECO:0007669"/>
    <property type="project" value="UniProtKB-KW"/>
</dbReference>
<evidence type="ECO:0000313" key="9">
    <source>
        <dbReference type="Proteomes" id="UP000823201"/>
    </source>
</evidence>
<dbReference type="Pfam" id="PF00082">
    <property type="entry name" value="Peptidase_S8"/>
    <property type="match status" value="1"/>
</dbReference>
<evidence type="ECO:0000256" key="6">
    <source>
        <dbReference type="SAM" id="SignalP"/>
    </source>
</evidence>
<dbReference type="InterPro" id="IPR015500">
    <property type="entry name" value="Peptidase_S8_subtilisin-rel"/>
</dbReference>
<keyword evidence="3 5" id="KW-0378">Hydrolase</keyword>
<dbReference type="GO" id="GO:0006508">
    <property type="term" value="P:proteolysis"/>
    <property type="evidence" value="ECO:0007669"/>
    <property type="project" value="UniProtKB-KW"/>
</dbReference>
<evidence type="ECO:0000256" key="5">
    <source>
        <dbReference type="PROSITE-ProRule" id="PRU01240"/>
    </source>
</evidence>
<dbReference type="SUPFAM" id="SSF52743">
    <property type="entry name" value="Subtilisin-like"/>
    <property type="match status" value="1"/>
</dbReference>
<organism evidence="8 9">
    <name type="scientific">Sporolactobacillus spathodeae</name>
    <dbReference type="NCBI Taxonomy" id="1465502"/>
    <lineage>
        <taxon>Bacteria</taxon>
        <taxon>Bacillati</taxon>
        <taxon>Bacillota</taxon>
        <taxon>Bacilli</taxon>
        <taxon>Bacillales</taxon>
        <taxon>Sporolactobacillaceae</taxon>
        <taxon>Sporolactobacillus</taxon>
    </lineage>
</organism>
<feature type="domain" description="Peptidase S8/S53" evidence="7">
    <location>
        <begin position="45"/>
        <end position="274"/>
    </location>
</feature>
<comment type="similarity">
    <text evidence="1 5">Belongs to the peptidase S8 family.</text>
</comment>
<reference evidence="8 9" key="1">
    <citation type="submission" date="2021-01" db="EMBL/GenBank/DDBJ databases">
        <title>Genomic Encyclopedia of Type Strains, Phase IV (KMG-IV): sequencing the most valuable type-strain genomes for metagenomic binning, comparative biology and taxonomic classification.</title>
        <authorList>
            <person name="Goeker M."/>
        </authorList>
    </citation>
    <scope>NUCLEOTIDE SEQUENCE [LARGE SCALE GENOMIC DNA]</scope>
    <source>
        <strain evidence="8 9">DSM 100968</strain>
    </source>
</reference>
<feature type="signal peptide" evidence="6">
    <location>
        <begin position="1"/>
        <end position="22"/>
    </location>
</feature>
<evidence type="ECO:0000256" key="4">
    <source>
        <dbReference type="ARBA" id="ARBA00022825"/>
    </source>
</evidence>
<protein>
    <submittedName>
        <fullName evidence="8">Subtilisin family serine protease</fullName>
    </submittedName>
</protein>
<dbReference type="PRINTS" id="PR00723">
    <property type="entry name" value="SUBTILISIN"/>
</dbReference>
<evidence type="ECO:0000256" key="2">
    <source>
        <dbReference type="ARBA" id="ARBA00022670"/>
    </source>
</evidence>
<keyword evidence="9" id="KW-1185">Reference proteome</keyword>
<keyword evidence="2 5" id="KW-0645">Protease</keyword>
<keyword evidence="6" id="KW-0732">Signal</keyword>
<feature type="active site" description="Charge relay system" evidence="5">
    <location>
        <position position="54"/>
    </location>
</feature>
<evidence type="ECO:0000256" key="1">
    <source>
        <dbReference type="ARBA" id="ARBA00011073"/>
    </source>
</evidence>
<dbReference type="PROSITE" id="PS51892">
    <property type="entry name" value="SUBTILASE"/>
    <property type="match status" value="1"/>
</dbReference>
<evidence type="ECO:0000313" key="8">
    <source>
        <dbReference type="EMBL" id="MBM7657560.1"/>
    </source>
</evidence>
<accession>A0ABS2Q8C1</accession>
<keyword evidence="4 5" id="KW-0720">Serine protease</keyword>
<name>A0ABS2Q8C1_9BACL</name>
<dbReference type="RefSeq" id="WP_205005898.1">
    <property type="nucleotide sequence ID" value="NZ_CBCRXA010000025.1"/>
</dbReference>
<dbReference type="PANTHER" id="PTHR43806">
    <property type="entry name" value="PEPTIDASE S8"/>
    <property type="match status" value="1"/>
</dbReference>
<proteinExistence type="inferred from homology"/>
<dbReference type="EMBL" id="JAFBEV010000006">
    <property type="protein sequence ID" value="MBM7657560.1"/>
    <property type="molecule type" value="Genomic_DNA"/>
</dbReference>
<evidence type="ECO:0000259" key="7">
    <source>
        <dbReference type="Pfam" id="PF00082"/>
    </source>
</evidence>
<feature type="active site" description="Charge relay system" evidence="5">
    <location>
        <position position="246"/>
    </location>
</feature>
<dbReference type="InterPro" id="IPR050131">
    <property type="entry name" value="Peptidase_S8_subtilisin-like"/>
</dbReference>
<dbReference type="PROSITE" id="PS51257">
    <property type="entry name" value="PROKAR_LIPOPROTEIN"/>
    <property type="match status" value="1"/>
</dbReference>
<dbReference type="Proteomes" id="UP000823201">
    <property type="component" value="Unassembled WGS sequence"/>
</dbReference>
<evidence type="ECO:0000256" key="3">
    <source>
        <dbReference type="ARBA" id="ARBA00022801"/>
    </source>
</evidence>
<gene>
    <name evidence="8" type="ORF">JOC27_001009</name>
</gene>
<dbReference type="PANTHER" id="PTHR43806:SF11">
    <property type="entry name" value="CEREVISIN-RELATED"/>
    <property type="match status" value="1"/>
</dbReference>
<feature type="active site" description="Charge relay system" evidence="5">
    <location>
        <position position="88"/>
    </location>
</feature>
<dbReference type="InterPro" id="IPR000209">
    <property type="entry name" value="Peptidase_S8/S53_dom"/>
</dbReference>
<dbReference type="Gene3D" id="3.40.50.200">
    <property type="entry name" value="Peptidase S8/S53 domain"/>
    <property type="match status" value="1"/>
</dbReference>